<gene>
    <name evidence="10" type="ORF">WMY93_005466</name>
</gene>
<evidence type="ECO:0000256" key="2">
    <source>
        <dbReference type="ARBA" id="ARBA00022723"/>
    </source>
</evidence>
<feature type="region of interest" description="Disordered" evidence="8">
    <location>
        <begin position="734"/>
        <end position="869"/>
    </location>
</feature>
<dbReference type="GO" id="GO:0008270">
    <property type="term" value="F:zinc ion binding"/>
    <property type="evidence" value="ECO:0007669"/>
    <property type="project" value="UniProtKB-KW"/>
</dbReference>
<dbReference type="PANTHER" id="PTHR16515">
    <property type="entry name" value="PR DOMAIN ZINC FINGER PROTEIN"/>
    <property type="match status" value="1"/>
</dbReference>
<evidence type="ECO:0000256" key="6">
    <source>
        <dbReference type="ARBA" id="ARBA00023242"/>
    </source>
</evidence>
<evidence type="ECO:0000256" key="3">
    <source>
        <dbReference type="ARBA" id="ARBA00022737"/>
    </source>
</evidence>
<feature type="region of interest" description="Disordered" evidence="8">
    <location>
        <begin position="520"/>
        <end position="547"/>
    </location>
</feature>
<dbReference type="PANTHER" id="PTHR16515:SF49">
    <property type="entry name" value="GASTRULA ZINC FINGER PROTEIN XLCGF49.1-LIKE-RELATED"/>
    <property type="match status" value="1"/>
</dbReference>
<feature type="domain" description="C2H2-type" evidence="9">
    <location>
        <begin position="960"/>
        <end position="987"/>
    </location>
</feature>
<feature type="domain" description="C2H2-type" evidence="9">
    <location>
        <begin position="905"/>
        <end position="933"/>
    </location>
</feature>
<dbReference type="PROSITE" id="PS50157">
    <property type="entry name" value="ZINC_FINGER_C2H2_2"/>
    <property type="match status" value="8"/>
</dbReference>
<keyword evidence="5" id="KW-0862">Zinc</keyword>
<feature type="compositionally biased region" description="Basic residues" evidence="8">
    <location>
        <begin position="326"/>
        <end position="336"/>
    </location>
</feature>
<keyword evidence="11" id="KW-1185">Reference proteome</keyword>
<evidence type="ECO:0000259" key="9">
    <source>
        <dbReference type="PROSITE" id="PS50157"/>
    </source>
</evidence>
<feature type="compositionally biased region" description="Basic and acidic residues" evidence="8">
    <location>
        <begin position="316"/>
        <end position="325"/>
    </location>
</feature>
<feature type="compositionally biased region" description="Low complexity" evidence="8">
    <location>
        <begin position="852"/>
        <end position="862"/>
    </location>
</feature>
<dbReference type="FunFam" id="3.30.160.60:FF:000446">
    <property type="entry name" value="Zinc finger protein"/>
    <property type="match status" value="1"/>
</dbReference>
<dbReference type="SMART" id="SM00355">
    <property type="entry name" value="ZnF_C2H2"/>
    <property type="match status" value="11"/>
</dbReference>
<feature type="domain" description="C2H2-type" evidence="9">
    <location>
        <begin position="439"/>
        <end position="467"/>
    </location>
</feature>
<keyword evidence="4 7" id="KW-0863">Zinc-finger</keyword>
<feature type="region of interest" description="Disordered" evidence="8">
    <location>
        <begin position="307"/>
        <end position="386"/>
    </location>
</feature>
<dbReference type="Proteomes" id="UP001460270">
    <property type="component" value="Unassembled WGS sequence"/>
</dbReference>
<proteinExistence type="predicted"/>
<dbReference type="SUPFAM" id="SSF57667">
    <property type="entry name" value="beta-beta-alpha zinc fingers"/>
    <property type="match status" value="5"/>
</dbReference>
<evidence type="ECO:0000256" key="4">
    <source>
        <dbReference type="ARBA" id="ARBA00022771"/>
    </source>
</evidence>
<dbReference type="FunFam" id="3.30.160.60:FF:002343">
    <property type="entry name" value="Zinc finger protein 33A"/>
    <property type="match status" value="1"/>
</dbReference>
<dbReference type="Pfam" id="PF00096">
    <property type="entry name" value="zf-C2H2"/>
    <property type="match status" value="5"/>
</dbReference>
<evidence type="ECO:0000313" key="11">
    <source>
        <dbReference type="Proteomes" id="UP001460270"/>
    </source>
</evidence>
<dbReference type="EMBL" id="JBBPFD010000004">
    <property type="protein sequence ID" value="KAK7929071.1"/>
    <property type="molecule type" value="Genomic_DNA"/>
</dbReference>
<dbReference type="GO" id="GO:0010468">
    <property type="term" value="P:regulation of gene expression"/>
    <property type="evidence" value="ECO:0007669"/>
    <property type="project" value="TreeGrafter"/>
</dbReference>
<dbReference type="GO" id="GO:0005634">
    <property type="term" value="C:nucleus"/>
    <property type="evidence" value="ECO:0007669"/>
    <property type="project" value="UniProtKB-SubCell"/>
</dbReference>
<accession>A0AAW0PLJ4</accession>
<feature type="domain" description="C2H2-type" evidence="9">
    <location>
        <begin position="876"/>
        <end position="904"/>
    </location>
</feature>
<feature type="compositionally biased region" description="Acidic residues" evidence="8">
    <location>
        <begin position="768"/>
        <end position="779"/>
    </location>
</feature>
<feature type="compositionally biased region" description="Polar residues" evidence="8">
    <location>
        <begin position="791"/>
        <end position="807"/>
    </location>
</feature>
<feature type="domain" description="C2H2-type" evidence="9">
    <location>
        <begin position="650"/>
        <end position="673"/>
    </location>
</feature>
<keyword evidence="2" id="KW-0479">Metal-binding</keyword>
<feature type="domain" description="C2H2-type" evidence="9">
    <location>
        <begin position="622"/>
        <end position="649"/>
    </location>
</feature>
<dbReference type="InterPro" id="IPR036236">
    <property type="entry name" value="Znf_C2H2_sf"/>
</dbReference>
<feature type="compositionally biased region" description="Basic and acidic residues" evidence="8">
    <location>
        <begin position="838"/>
        <end position="848"/>
    </location>
</feature>
<comment type="subcellular location">
    <subcellularLocation>
        <location evidence="1">Nucleus</location>
    </subcellularLocation>
</comment>
<dbReference type="PROSITE" id="PS00028">
    <property type="entry name" value="ZINC_FINGER_C2H2_1"/>
    <property type="match status" value="7"/>
</dbReference>
<dbReference type="InterPro" id="IPR050331">
    <property type="entry name" value="Zinc_finger"/>
</dbReference>
<evidence type="ECO:0000313" key="10">
    <source>
        <dbReference type="EMBL" id="KAK7929071.1"/>
    </source>
</evidence>
<dbReference type="InterPro" id="IPR013087">
    <property type="entry name" value="Znf_C2H2_type"/>
</dbReference>
<keyword evidence="6" id="KW-0539">Nucleus</keyword>
<dbReference type="AlphaFoldDB" id="A0AAW0PLJ4"/>
<evidence type="ECO:0000256" key="7">
    <source>
        <dbReference type="PROSITE-ProRule" id="PRU00042"/>
    </source>
</evidence>
<feature type="domain" description="C2H2-type" evidence="9">
    <location>
        <begin position="678"/>
        <end position="705"/>
    </location>
</feature>
<sequence>MAETGQTQDELVSMHHTEDPQVMITMGEAWDVQEELCPLLEAVANQEDLYSLQDVEDAQQEQGPIHDIEDIQKEAELDQEMMTMEEPEEATPSEIPTPETNEPCVKEIKKEDILKPELSVEPVLIIRSSPPNFLPSPGQPCVSWEKWLKSFENYTEQMGESKLTDSTKYVLLQNCLGQEGRRILTTLLPGETTYSDAVSALSVYFSSNQSSQIHLLDFNQRAQMSGESAGQFICALDQLLKPSNYQELYEQLLIKQLVDKTNNPRLRERLLSEPTPFSLARALQISAEVESTAVSEVNVYIDEAEPPVKRKRGRPRKGEVREKPPPKVKSKPKPKPAAKTSPLPKTFPLPKTSPLPKRQNKRASTSKSEDFYYGGDEQYYNEDDLTKPDTSLLTVPICKEIKTEPCDEEDIVIQPKVKHFRGINKLVRHLRSHSKQKPYSCPICESTFSQTYHLLRHMRKQHDAGEHVCSLCGITLDSADELLDHKKSHPAEPVQCPLCEEVCLSPRAFSAHIKNHCQTTKEELPSPQLPKAKKQSKKNSDGKPPKTFTSTAVDLLLSQGGTASFSDIVSHVESAPDLSDYFNKEVEAAGPDKLTEKLLSELRTEDSDDENDKLIQTNLKKPHCPVCLRTFPGLNKLLRHMQTHTKDKPFGCPMCNLTFSQSYHMTRHMKVQHGAGMYVCPKCGEELDNVEDLEKHKRIHPPDPVTCPYCNKISPNYHKFIGHFRRHGMLVDSTENADEESISQSKESDSGNDEDPMGLWQLCVVGEGETEEDAAEETVEPTILKREMPRRSTTIRSTAQSDKTPSEPNCIPPVSPNTHLDEVSEESSETQEQSNLESLRKDDEKDSDYVPDNNSCDSNDSSNKNEKSSKIYPKRHRCPHCLDRWFRGPNKLARHMRMHTKEKPFKCPICAKAFSQSYHMKRHHRVQHSQGRYTCTVCGQNLPNWIEFKNHKSLHEPGVVCCPFCDKQFKHKSLYLAHIKVHKNGAQRISGVQKASPALTVAVSSRERII</sequence>
<protein>
    <recommendedName>
        <fullName evidence="9">C2H2-type domain-containing protein</fullName>
    </recommendedName>
</protein>
<organism evidence="10 11">
    <name type="scientific">Mugilogobius chulae</name>
    <name type="common">yellowstripe goby</name>
    <dbReference type="NCBI Taxonomy" id="88201"/>
    <lineage>
        <taxon>Eukaryota</taxon>
        <taxon>Metazoa</taxon>
        <taxon>Chordata</taxon>
        <taxon>Craniata</taxon>
        <taxon>Vertebrata</taxon>
        <taxon>Euteleostomi</taxon>
        <taxon>Actinopterygii</taxon>
        <taxon>Neopterygii</taxon>
        <taxon>Teleostei</taxon>
        <taxon>Neoteleostei</taxon>
        <taxon>Acanthomorphata</taxon>
        <taxon>Gobiaria</taxon>
        <taxon>Gobiiformes</taxon>
        <taxon>Gobioidei</taxon>
        <taxon>Gobiidae</taxon>
        <taxon>Gobionellinae</taxon>
        <taxon>Mugilogobius</taxon>
    </lineage>
</organism>
<comment type="caution">
    <text evidence="10">The sequence shown here is derived from an EMBL/GenBank/DDBJ whole genome shotgun (WGS) entry which is preliminary data.</text>
</comment>
<dbReference type="Gene3D" id="3.30.160.60">
    <property type="entry name" value="Classic Zinc Finger"/>
    <property type="match status" value="8"/>
</dbReference>
<reference evidence="11" key="1">
    <citation type="submission" date="2024-04" db="EMBL/GenBank/DDBJ databases">
        <title>Salinicola lusitanus LLJ914,a marine bacterium isolated from the Okinawa Trough.</title>
        <authorList>
            <person name="Li J."/>
        </authorList>
    </citation>
    <scope>NUCLEOTIDE SEQUENCE [LARGE SCALE GENOMIC DNA]</scope>
</reference>
<keyword evidence="3" id="KW-0677">Repeat</keyword>
<evidence type="ECO:0000256" key="5">
    <source>
        <dbReference type="ARBA" id="ARBA00022833"/>
    </source>
</evidence>
<name>A0AAW0PLJ4_9GOBI</name>
<feature type="domain" description="C2H2-type" evidence="9">
    <location>
        <begin position="467"/>
        <end position="494"/>
    </location>
</feature>
<evidence type="ECO:0000256" key="8">
    <source>
        <dbReference type="SAM" id="MobiDB-lite"/>
    </source>
</evidence>
<evidence type="ECO:0000256" key="1">
    <source>
        <dbReference type="ARBA" id="ARBA00004123"/>
    </source>
</evidence>